<dbReference type="Proteomes" id="UP000305451">
    <property type="component" value="Unassembled WGS sequence"/>
</dbReference>
<dbReference type="GO" id="GO:0005886">
    <property type="term" value="C:plasma membrane"/>
    <property type="evidence" value="ECO:0007669"/>
    <property type="project" value="TreeGrafter"/>
</dbReference>
<evidence type="ECO:0000256" key="4">
    <source>
        <dbReference type="ARBA" id="ARBA00022553"/>
    </source>
</evidence>
<evidence type="ECO:0000256" key="11">
    <source>
        <dbReference type="ARBA" id="ARBA00023012"/>
    </source>
</evidence>
<evidence type="ECO:0000313" key="17">
    <source>
        <dbReference type="Proteomes" id="UP000305451"/>
    </source>
</evidence>
<reference evidence="16 17" key="1">
    <citation type="journal article" date="2013" name="Int. J. Syst. Evol. Microbiol.">
        <title>Marinicauda pacifica gen. nov., sp. nov., a prosthecate alphaproteobacterium of the family Hyphomonadaceae isolated from deep seawater.</title>
        <authorList>
            <person name="Zhang X.Y."/>
            <person name="Li G.W."/>
            <person name="Wang C.S."/>
            <person name="Zhang Y.J."/>
            <person name="Xu X.W."/>
            <person name="Li H."/>
            <person name="Liu A."/>
            <person name="Liu C."/>
            <person name="Xie B.B."/>
            <person name="Qin Q.L."/>
            <person name="Xu Z."/>
            <person name="Chen X.L."/>
            <person name="Zhou B.C."/>
            <person name="Zhang Y.Z."/>
        </authorList>
    </citation>
    <scope>NUCLEOTIDE SEQUENCE [LARGE SCALE GENOMIC DNA]</scope>
    <source>
        <strain evidence="16 17">P-1 km-3</strain>
    </source>
</reference>
<feature type="transmembrane region" description="Helical" evidence="13">
    <location>
        <begin position="167"/>
        <end position="190"/>
    </location>
</feature>
<dbReference type="PRINTS" id="PR00344">
    <property type="entry name" value="BCTRLSENSOR"/>
</dbReference>
<keyword evidence="7" id="KW-0547">Nucleotide-binding</keyword>
<keyword evidence="6 13" id="KW-0812">Transmembrane</keyword>
<keyword evidence="11" id="KW-0902">Two-component regulatory system</keyword>
<evidence type="ECO:0000256" key="3">
    <source>
        <dbReference type="ARBA" id="ARBA00012438"/>
    </source>
</evidence>
<evidence type="ECO:0000256" key="12">
    <source>
        <dbReference type="ARBA" id="ARBA00023136"/>
    </source>
</evidence>
<keyword evidence="9" id="KW-0067">ATP-binding</keyword>
<keyword evidence="4" id="KW-0597">Phosphoprotein</keyword>
<evidence type="ECO:0000256" key="7">
    <source>
        <dbReference type="ARBA" id="ARBA00022741"/>
    </source>
</evidence>
<dbReference type="PROSITE" id="PS50885">
    <property type="entry name" value="HAMP"/>
    <property type="match status" value="1"/>
</dbReference>
<dbReference type="SUPFAM" id="SSF55874">
    <property type="entry name" value="ATPase domain of HSP90 chaperone/DNA topoisomerase II/histidine kinase"/>
    <property type="match status" value="1"/>
</dbReference>
<dbReference type="Gene3D" id="1.10.287.130">
    <property type="match status" value="1"/>
</dbReference>
<evidence type="ECO:0000259" key="14">
    <source>
        <dbReference type="PROSITE" id="PS50109"/>
    </source>
</evidence>
<dbReference type="PANTHER" id="PTHR45436:SF5">
    <property type="entry name" value="SENSOR HISTIDINE KINASE TRCS"/>
    <property type="match status" value="1"/>
</dbReference>
<dbReference type="SMART" id="SM00387">
    <property type="entry name" value="HATPase_c"/>
    <property type="match status" value="1"/>
</dbReference>
<evidence type="ECO:0000256" key="9">
    <source>
        <dbReference type="ARBA" id="ARBA00022840"/>
    </source>
</evidence>
<evidence type="ECO:0000256" key="10">
    <source>
        <dbReference type="ARBA" id="ARBA00022989"/>
    </source>
</evidence>
<comment type="catalytic activity">
    <reaction evidence="1">
        <text>ATP + protein L-histidine = ADP + protein N-phospho-L-histidine.</text>
        <dbReference type="EC" id="2.7.13.3"/>
    </reaction>
</comment>
<evidence type="ECO:0000256" key="2">
    <source>
        <dbReference type="ARBA" id="ARBA00004370"/>
    </source>
</evidence>
<dbReference type="InterPro" id="IPR003594">
    <property type="entry name" value="HATPase_dom"/>
</dbReference>
<dbReference type="Pfam" id="PF02518">
    <property type="entry name" value="HATPase_c"/>
    <property type="match status" value="1"/>
</dbReference>
<dbReference type="InterPro" id="IPR036890">
    <property type="entry name" value="HATPase_C_sf"/>
</dbReference>
<dbReference type="InterPro" id="IPR005467">
    <property type="entry name" value="His_kinase_dom"/>
</dbReference>
<evidence type="ECO:0000256" key="1">
    <source>
        <dbReference type="ARBA" id="ARBA00000085"/>
    </source>
</evidence>
<protein>
    <recommendedName>
        <fullName evidence="3">histidine kinase</fullName>
        <ecNumber evidence="3">2.7.13.3</ecNumber>
    </recommendedName>
</protein>
<feature type="domain" description="Histidine kinase" evidence="14">
    <location>
        <begin position="250"/>
        <end position="451"/>
    </location>
</feature>
<dbReference type="PROSITE" id="PS50109">
    <property type="entry name" value="HIS_KIN"/>
    <property type="match status" value="1"/>
</dbReference>
<dbReference type="InterPro" id="IPR004358">
    <property type="entry name" value="Sig_transdc_His_kin-like_C"/>
</dbReference>
<comment type="caution">
    <text evidence="16">The sequence shown here is derived from an EMBL/GenBank/DDBJ whole genome shotgun (WGS) entry which is preliminary data.</text>
</comment>
<dbReference type="AlphaFoldDB" id="A0A4S2H7H3"/>
<dbReference type="InterPro" id="IPR058619">
    <property type="entry name" value="PhoQ/CarS-like_HATPase"/>
</dbReference>
<keyword evidence="5" id="KW-0808">Transferase</keyword>
<organism evidence="16 17">
    <name type="scientific">Marinicauda pacifica</name>
    <dbReference type="NCBI Taxonomy" id="1133559"/>
    <lineage>
        <taxon>Bacteria</taxon>
        <taxon>Pseudomonadati</taxon>
        <taxon>Pseudomonadota</taxon>
        <taxon>Alphaproteobacteria</taxon>
        <taxon>Maricaulales</taxon>
        <taxon>Maricaulaceae</taxon>
        <taxon>Marinicauda</taxon>
    </lineage>
</organism>
<evidence type="ECO:0000256" key="8">
    <source>
        <dbReference type="ARBA" id="ARBA00022777"/>
    </source>
</evidence>
<evidence type="ECO:0000259" key="15">
    <source>
        <dbReference type="PROSITE" id="PS50885"/>
    </source>
</evidence>
<dbReference type="GO" id="GO:0000160">
    <property type="term" value="P:phosphorelay signal transduction system"/>
    <property type="evidence" value="ECO:0007669"/>
    <property type="project" value="UniProtKB-KW"/>
</dbReference>
<dbReference type="GO" id="GO:0004673">
    <property type="term" value="F:protein histidine kinase activity"/>
    <property type="evidence" value="ECO:0007669"/>
    <property type="project" value="UniProtKB-EC"/>
</dbReference>
<comment type="subcellular location">
    <subcellularLocation>
        <location evidence="2">Membrane</location>
    </subcellularLocation>
</comment>
<proteinExistence type="predicted"/>
<dbReference type="InterPro" id="IPR003660">
    <property type="entry name" value="HAMP_dom"/>
</dbReference>
<dbReference type="EMBL" id="SRXV01000005">
    <property type="protein sequence ID" value="TGY91764.1"/>
    <property type="molecule type" value="Genomic_DNA"/>
</dbReference>
<name>A0A4S2H7H3_9PROT</name>
<evidence type="ECO:0000313" key="16">
    <source>
        <dbReference type="EMBL" id="TGY91764.1"/>
    </source>
</evidence>
<keyword evidence="17" id="KW-1185">Reference proteome</keyword>
<dbReference type="Gene3D" id="3.30.565.10">
    <property type="entry name" value="Histidine kinase-like ATPase, C-terminal domain"/>
    <property type="match status" value="1"/>
</dbReference>
<dbReference type="OrthoDB" id="9804645at2"/>
<keyword evidence="8 16" id="KW-0418">Kinase</keyword>
<feature type="domain" description="HAMP" evidence="15">
    <location>
        <begin position="191"/>
        <end position="242"/>
    </location>
</feature>
<keyword evidence="12 13" id="KW-0472">Membrane</keyword>
<accession>A0A4S2H7H3</accession>
<evidence type="ECO:0000256" key="13">
    <source>
        <dbReference type="SAM" id="Phobius"/>
    </source>
</evidence>
<gene>
    <name evidence="16" type="ORF">E5162_14060</name>
</gene>
<keyword evidence="10 13" id="KW-1133">Transmembrane helix</keyword>
<evidence type="ECO:0000256" key="6">
    <source>
        <dbReference type="ARBA" id="ARBA00022692"/>
    </source>
</evidence>
<dbReference type="InterPro" id="IPR050428">
    <property type="entry name" value="TCS_sensor_his_kinase"/>
</dbReference>
<dbReference type="EC" id="2.7.13.3" evidence="3"/>
<sequence>MVRRVTLTAISWSAALLLVGALALTLLFRQTILSDLDNRLSDVGEFLVVSAEVETDGSLGLVRPPADTRYGQIFSGRYWQIAPAEAADPERTLRSRSLWDESLAIPDSLRDRALARRGQGITGSAKGPNEEPLRLFLRAIEISGLDQPILVAVGEDRRAADRRVFEFALLSLGLFTAFALALVAGILIQVRVSLAPVFRMGRAVGAVRDGQSERITGAYPAELMPLAGELNALVDHSREVVERARTHVGNLAHALKTPITVLSNEARNADGPLAELVRRQSDAMAAQVEHHLRRARAAANARAIGARTPVTPVVEDLSRTLEKIHRRKGVEIEVELTETLLFRGERQDLEELVGNLLENACKWAERRVRIRAGQGEAGQIEIRIEDDGPGLSEAERQAVLGRGVRLDEQAPGTGLGLAIVTDLAKAYGGTLVLETGTLGGLCARLILPQARQIRETPR</sequence>
<dbReference type="CDD" id="cd16954">
    <property type="entry name" value="HATPase_PhoQ-like"/>
    <property type="match status" value="1"/>
</dbReference>
<evidence type="ECO:0000256" key="5">
    <source>
        <dbReference type="ARBA" id="ARBA00022679"/>
    </source>
</evidence>
<dbReference type="PANTHER" id="PTHR45436">
    <property type="entry name" value="SENSOR HISTIDINE KINASE YKOH"/>
    <property type="match status" value="1"/>
</dbReference>